<dbReference type="GO" id="GO:0005789">
    <property type="term" value="C:endoplasmic reticulum membrane"/>
    <property type="evidence" value="ECO:0007669"/>
    <property type="project" value="UniProtKB-SubCell"/>
</dbReference>
<dbReference type="InterPro" id="IPR021013">
    <property type="entry name" value="ATPase_Vma12"/>
</dbReference>
<evidence type="ECO:0000256" key="5">
    <source>
        <dbReference type="ARBA" id="ARBA00023136"/>
    </source>
</evidence>
<name>A0A147B916_9ACAR</name>
<dbReference type="PANTHER" id="PTHR31394">
    <property type="entry name" value="TRANSMEMBRANE PROTEIN 199"/>
    <property type="match status" value="1"/>
</dbReference>
<feature type="non-terminal residue" evidence="6">
    <location>
        <position position="1"/>
    </location>
</feature>
<keyword evidence="5" id="KW-0472">Membrane</keyword>
<keyword evidence="4" id="KW-1133">Transmembrane helix</keyword>
<dbReference type="PANTHER" id="PTHR31394:SF1">
    <property type="entry name" value="TRANSMEMBRANE PROTEIN 199"/>
    <property type="match status" value="1"/>
</dbReference>
<organism evidence="6">
    <name type="scientific">Alectorobius mimon</name>
    <dbReference type="NCBI Taxonomy" id="360319"/>
    <lineage>
        <taxon>Eukaryota</taxon>
        <taxon>Metazoa</taxon>
        <taxon>Ecdysozoa</taxon>
        <taxon>Arthropoda</taxon>
        <taxon>Chelicerata</taxon>
        <taxon>Arachnida</taxon>
        <taxon>Acari</taxon>
        <taxon>Parasitiformes</taxon>
        <taxon>Ixodida</taxon>
        <taxon>Ixodoidea</taxon>
        <taxon>Argasidae</taxon>
        <taxon>Ornithodorinae</taxon>
        <taxon>Alectorobius</taxon>
    </lineage>
</organism>
<dbReference type="AlphaFoldDB" id="A0A147B916"/>
<protein>
    <submittedName>
        <fullName evidence="6">Transmembrane protein 199 like</fullName>
    </submittedName>
</protein>
<evidence type="ECO:0000256" key="2">
    <source>
        <dbReference type="ARBA" id="ARBA00022692"/>
    </source>
</evidence>
<dbReference type="Pfam" id="PF11712">
    <property type="entry name" value="Vma12"/>
    <property type="match status" value="1"/>
</dbReference>
<reference evidence="6" key="1">
    <citation type="submission" date="2016-03" db="EMBL/GenBank/DDBJ databases">
        <title>Gut transcriptome analysis on engorged females of Ornithodoros mimon (Acari: Argasidae) and phylogenetic inferences of soft ticks.</title>
        <authorList>
            <person name="Landulfo G.A."/>
            <person name="Giovanni D."/>
            <person name="Carvalho E."/>
            <person name="Junqueira-de-Azevedo I."/>
            <person name="Patane J."/>
            <person name="Mendoca R."/>
            <person name="Barros-Battesti D."/>
        </authorList>
    </citation>
    <scope>NUCLEOTIDE SEQUENCE</scope>
    <source>
        <strain evidence="6">Females</strain>
        <tissue evidence="6">Gut</tissue>
    </source>
</reference>
<dbReference type="EMBL" id="GEIB01000703">
    <property type="protein sequence ID" value="JAR87270.1"/>
    <property type="molecule type" value="Transcribed_RNA"/>
</dbReference>
<proteinExistence type="predicted"/>
<evidence type="ECO:0000256" key="1">
    <source>
        <dbReference type="ARBA" id="ARBA00004477"/>
    </source>
</evidence>
<dbReference type="GO" id="GO:0070072">
    <property type="term" value="P:vacuolar proton-transporting V-type ATPase complex assembly"/>
    <property type="evidence" value="ECO:0007669"/>
    <property type="project" value="InterPro"/>
</dbReference>
<sequence length="204" mass="23067">LPSCLRTAMADRRKGVLSFDGIRIRPSEAFHCFLDDFIETTTCSDALRTSIQAVLEKKPVVIPLTVVKSLRSALKQSNTSVSISELLQGSEVCLPSPVTPERNQELEARIQRLKAEQMHRDYNQMVSNVNLSTKNFIAADAAWDFRAVQKQLFAVINLVVTIGGTFVFSTRPLSTPYQSLTFLPRFWQGCLRLWSLLWLNCIFL</sequence>
<keyword evidence="2 6" id="KW-0812">Transmembrane</keyword>
<keyword evidence="3" id="KW-0256">Endoplasmic reticulum</keyword>
<evidence type="ECO:0000313" key="6">
    <source>
        <dbReference type="EMBL" id="JAR87270.1"/>
    </source>
</evidence>
<comment type="subcellular location">
    <subcellularLocation>
        <location evidence="1">Endoplasmic reticulum membrane</location>
        <topology evidence="1">Multi-pass membrane protein</topology>
    </subcellularLocation>
</comment>
<accession>A0A147B916</accession>
<evidence type="ECO:0000256" key="3">
    <source>
        <dbReference type="ARBA" id="ARBA00022824"/>
    </source>
</evidence>
<evidence type="ECO:0000256" key="4">
    <source>
        <dbReference type="ARBA" id="ARBA00022989"/>
    </source>
</evidence>